<dbReference type="Gene3D" id="3.40.50.2000">
    <property type="entry name" value="Glycogen Phosphorylase B"/>
    <property type="match status" value="3"/>
</dbReference>
<dbReference type="Proteomes" id="UP001081438">
    <property type="component" value="Unassembled WGS sequence"/>
</dbReference>
<name>A0A9Q4H0G6_9STAP</name>
<proteinExistence type="predicted"/>
<organism evidence="4 5">
    <name type="scientific">Staphylococcus pettenkoferi</name>
    <dbReference type="NCBI Taxonomy" id="170573"/>
    <lineage>
        <taxon>Bacteria</taxon>
        <taxon>Bacillati</taxon>
        <taxon>Bacillota</taxon>
        <taxon>Bacilli</taxon>
        <taxon>Bacillales</taxon>
        <taxon>Staphylococcaceae</taxon>
        <taxon>Staphylococcus</taxon>
    </lineage>
</organism>
<dbReference type="EC" id="2.4.-.-" evidence="4"/>
<gene>
    <name evidence="4" type="ORF">NW112_10690</name>
</gene>
<dbReference type="GO" id="GO:0016757">
    <property type="term" value="F:glycosyltransferase activity"/>
    <property type="evidence" value="ECO:0007669"/>
    <property type="project" value="UniProtKB-KW"/>
</dbReference>
<dbReference type="RefSeq" id="WP_268210722.1">
    <property type="nucleotide sequence ID" value="NZ_JANSKK010000003.1"/>
</dbReference>
<evidence type="ECO:0000259" key="3">
    <source>
        <dbReference type="Pfam" id="PF00534"/>
    </source>
</evidence>
<comment type="caution">
    <text evidence="4">The sequence shown here is derived from an EMBL/GenBank/DDBJ whole genome shotgun (WGS) entry which is preliminary data.</text>
</comment>
<dbReference type="PANTHER" id="PTHR12526:SF629">
    <property type="entry name" value="TEICHURONIC ACID BIOSYNTHESIS GLYCOSYLTRANSFERASE TUAH-RELATED"/>
    <property type="match status" value="1"/>
</dbReference>
<dbReference type="Pfam" id="PF00534">
    <property type="entry name" value="Glycos_transf_1"/>
    <property type="match status" value="1"/>
</dbReference>
<dbReference type="EMBL" id="JANSKX010000039">
    <property type="protein sequence ID" value="MCY1595705.1"/>
    <property type="molecule type" value="Genomic_DNA"/>
</dbReference>
<dbReference type="AlphaFoldDB" id="A0A9Q4H0G6"/>
<keyword evidence="1 4" id="KW-0328">Glycosyltransferase</keyword>
<dbReference type="InterPro" id="IPR001296">
    <property type="entry name" value="Glyco_trans_1"/>
</dbReference>
<keyword evidence="2 4" id="KW-0808">Transferase</keyword>
<accession>A0A9Q4H0G6</accession>
<reference evidence="4" key="1">
    <citation type="journal article" date="2022" name="Int. J. Mol. Sci.">
        <title>Phenotypic and genotypic virulence characterisation of Staphylococcus pettenkoferi strains isolated from human bloodstream and diabetic foot infections.</title>
        <authorList>
            <person name="Magnan C."/>
        </authorList>
    </citation>
    <scope>NUCLEOTIDE SEQUENCE</scope>
    <source>
        <strain evidence="4">NSP020P</strain>
    </source>
</reference>
<dbReference type="PANTHER" id="PTHR12526">
    <property type="entry name" value="GLYCOSYLTRANSFERASE"/>
    <property type="match status" value="1"/>
</dbReference>
<dbReference type="SUPFAM" id="SSF53756">
    <property type="entry name" value="UDP-Glycosyltransferase/glycogen phosphorylase"/>
    <property type="match status" value="1"/>
</dbReference>
<evidence type="ECO:0000256" key="2">
    <source>
        <dbReference type="ARBA" id="ARBA00022679"/>
    </source>
</evidence>
<sequence length="496" mass="58578">MKRAYMLVHELDVNKGGMTTAMLTRSKAFYNHHIKGDIVTFDYKQNYPEILKTLVKEGRMDARTKMYNPFRHFRHQSNQKLRRPNKRLIHNLKASLKHTVEIKASDTQSRFFDIQTGEYVAYRRQRQFDSFYDLFHNNKRYQRMYVKNKNVHKVDVFNEKNKRIAERFFDRKGYLYLYRQVDGDKIGKVYLINEQKQFKNNVEFCAYYLNQLIKDKENRLMICDGPGNFPKMLSTHHRKVKKTVVLHANHYEKIDGKDTLKSEMAYILDRASRIDRIITLTEAQSRDIQEEFHINNVTPISNFVNIPRLPNEMHYPKVVGFISRLVEGKGVPYIIDIAKEVQKRDSEIEFHIYGKGPKEKPLLEAIEEHQLQDMIQVHGYTNDVSSKLNNFGCFLSTSQNEGQGLSMIEAMLHQRPVLAFNVKYGPKDLIKDGVNGYLIDNLDMQTMAQRIVTLLNDATLTRDMGKKARKMMIERYQTSHLIEQWKKTFEREVIND</sequence>
<protein>
    <submittedName>
        <fullName evidence="4">Glycosyltransferase</fullName>
        <ecNumber evidence="4">2.4.-.-</ecNumber>
    </submittedName>
</protein>
<evidence type="ECO:0000256" key="1">
    <source>
        <dbReference type="ARBA" id="ARBA00022676"/>
    </source>
</evidence>
<feature type="domain" description="Glycosyl transferase family 1" evidence="3">
    <location>
        <begin position="316"/>
        <end position="471"/>
    </location>
</feature>
<evidence type="ECO:0000313" key="5">
    <source>
        <dbReference type="Proteomes" id="UP001081438"/>
    </source>
</evidence>
<evidence type="ECO:0000313" key="4">
    <source>
        <dbReference type="EMBL" id="MCY1595705.1"/>
    </source>
</evidence>